<feature type="domain" description="Outer membrane protein beta-barrel" evidence="7">
    <location>
        <begin position="2"/>
        <end position="192"/>
    </location>
</feature>
<dbReference type="EMBL" id="BKCJ010988388">
    <property type="protein sequence ID" value="GFC61135.1"/>
    <property type="molecule type" value="Genomic_DNA"/>
</dbReference>
<protein>
    <recommendedName>
        <fullName evidence="7">Outer membrane protein beta-barrel domain-containing protein</fullName>
    </recommendedName>
</protein>
<comment type="caution">
    <text evidence="8">The sequence shown here is derived from an EMBL/GenBank/DDBJ whole genome shotgun (WGS) entry which is preliminary data.</text>
</comment>
<evidence type="ECO:0000256" key="3">
    <source>
        <dbReference type="ARBA" id="ARBA00022692"/>
    </source>
</evidence>
<feature type="non-terminal residue" evidence="8">
    <location>
        <position position="278"/>
    </location>
</feature>
<organism evidence="8">
    <name type="scientific">Tanacetum cinerariifolium</name>
    <name type="common">Dalmatian daisy</name>
    <name type="synonym">Chrysanthemum cinerariifolium</name>
    <dbReference type="NCBI Taxonomy" id="118510"/>
    <lineage>
        <taxon>Eukaryota</taxon>
        <taxon>Viridiplantae</taxon>
        <taxon>Streptophyta</taxon>
        <taxon>Embryophyta</taxon>
        <taxon>Tracheophyta</taxon>
        <taxon>Spermatophyta</taxon>
        <taxon>Magnoliopsida</taxon>
        <taxon>eudicotyledons</taxon>
        <taxon>Gunneridae</taxon>
        <taxon>Pentapetalae</taxon>
        <taxon>asterids</taxon>
        <taxon>campanulids</taxon>
        <taxon>Asterales</taxon>
        <taxon>Asteraceae</taxon>
        <taxon>Asteroideae</taxon>
        <taxon>Anthemideae</taxon>
        <taxon>Anthemidinae</taxon>
        <taxon>Tanacetum</taxon>
    </lineage>
</organism>
<dbReference type="AlphaFoldDB" id="A0A699Q8F4"/>
<dbReference type="InterPro" id="IPR036942">
    <property type="entry name" value="Beta-barrel_TonB_sf"/>
</dbReference>
<dbReference type="GO" id="GO:0044718">
    <property type="term" value="P:siderophore transmembrane transport"/>
    <property type="evidence" value="ECO:0007669"/>
    <property type="project" value="TreeGrafter"/>
</dbReference>
<dbReference type="PANTHER" id="PTHR30069:SF29">
    <property type="entry name" value="HEMOGLOBIN AND HEMOGLOBIN-HAPTOGLOBIN-BINDING PROTEIN 1-RELATED"/>
    <property type="match status" value="1"/>
</dbReference>
<name>A0A699Q8F4_TANCI</name>
<sequence length="278" mass="30151">PSANQEVTAQVDYQTPTGKNQLLEAGAKEISRTVRSDYSYYGQLARTQADNSFRYNQNVASGYLAYTAALPGNITLKPGVRYEYTGITADYGSGSVGDIPNYGILVPSVSLLYKLPNGNALRLAYNRRIQRPSLQFLNPNLQAANPLIQTLGNPLLRPEYTSNYELGYSTFLKQANLSFSAFARTTNGSIQSPQRGCGCLLRRAAQQRGRPYLCGAQCGPGCGRAAVWQLCPAQRVGIAGVWLLPRAAGAAARLPEQLCAVQLQSQARRGAEERQLGP</sequence>
<evidence type="ECO:0000256" key="6">
    <source>
        <dbReference type="ARBA" id="ARBA00023237"/>
    </source>
</evidence>
<proteinExistence type="predicted"/>
<dbReference type="InterPro" id="IPR041700">
    <property type="entry name" value="OMP_b-brl_3"/>
</dbReference>
<dbReference type="Gene3D" id="2.40.170.20">
    <property type="entry name" value="TonB-dependent receptor, beta-barrel domain"/>
    <property type="match status" value="1"/>
</dbReference>
<keyword evidence="3" id="KW-0812">Transmembrane</keyword>
<feature type="non-terminal residue" evidence="8">
    <location>
        <position position="1"/>
    </location>
</feature>
<evidence type="ECO:0000256" key="2">
    <source>
        <dbReference type="ARBA" id="ARBA00022448"/>
    </source>
</evidence>
<evidence type="ECO:0000259" key="7">
    <source>
        <dbReference type="Pfam" id="PF14905"/>
    </source>
</evidence>
<accession>A0A699Q8F4</accession>
<dbReference type="PANTHER" id="PTHR30069">
    <property type="entry name" value="TONB-DEPENDENT OUTER MEMBRANE RECEPTOR"/>
    <property type="match status" value="1"/>
</dbReference>
<dbReference type="GO" id="GO:0015344">
    <property type="term" value="F:siderophore uptake transmembrane transporter activity"/>
    <property type="evidence" value="ECO:0007669"/>
    <property type="project" value="TreeGrafter"/>
</dbReference>
<evidence type="ECO:0000256" key="1">
    <source>
        <dbReference type="ARBA" id="ARBA00004571"/>
    </source>
</evidence>
<dbReference type="SUPFAM" id="SSF56935">
    <property type="entry name" value="Porins"/>
    <property type="match status" value="1"/>
</dbReference>
<evidence type="ECO:0000313" key="8">
    <source>
        <dbReference type="EMBL" id="GFC61135.1"/>
    </source>
</evidence>
<keyword evidence="2" id="KW-0813">Transport</keyword>
<evidence type="ECO:0000256" key="5">
    <source>
        <dbReference type="ARBA" id="ARBA00023136"/>
    </source>
</evidence>
<gene>
    <name evidence="8" type="ORF">Tci_833105</name>
</gene>
<keyword evidence="5" id="KW-0472">Membrane</keyword>
<evidence type="ECO:0000256" key="4">
    <source>
        <dbReference type="ARBA" id="ARBA00022729"/>
    </source>
</evidence>
<reference evidence="8" key="1">
    <citation type="journal article" date="2019" name="Sci. Rep.">
        <title>Draft genome of Tanacetum cinerariifolium, the natural source of mosquito coil.</title>
        <authorList>
            <person name="Yamashiro T."/>
            <person name="Shiraishi A."/>
            <person name="Satake H."/>
            <person name="Nakayama K."/>
        </authorList>
    </citation>
    <scope>NUCLEOTIDE SEQUENCE</scope>
</reference>
<keyword evidence="4" id="KW-0732">Signal</keyword>
<dbReference type="InterPro" id="IPR039426">
    <property type="entry name" value="TonB-dep_rcpt-like"/>
</dbReference>
<comment type="subcellular location">
    <subcellularLocation>
        <location evidence="1">Cell outer membrane</location>
        <topology evidence="1">Multi-pass membrane protein</topology>
    </subcellularLocation>
</comment>
<keyword evidence="6" id="KW-0998">Cell outer membrane</keyword>
<dbReference type="Pfam" id="PF14905">
    <property type="entry name" value="OMP_b-brl_3"/>
    <property type="match status" value="1"/>
</dbReference>